<dbReference type="AlphaFoldDB" id="A0A4Y2TTX9"/>
<keyword evidence="1" id="KW-0732">Signal</keyword>
<evidence type="ECO:0000256" key="1">
    <source>
        <dbReference type="SAM" id="SignalP"/>
    </source>
</evidence>
<dbReference type="Proteomes" id="UP000499080">
    <property type="component" value="Unassembled WGS sequence"/>
</dbReference>
<feature type="chain" id="PRO_5021229932" description="Secreted protein" evidence="1">
    <location>
        <begin position="36"/>
        <end position="115"/>
    </location>
</feature>
<sequence length="115" mass="12582">MSPQRCERWRAMFGRCLSSSLLGYLLLKLSSIASCCETQCNSIISSVVSSRLCSSTSSSISLPSTSTSSPLILAKHIISLTIDSTGYLLSQTPQCQIRQHSLDKTSSKQKRGFSW</sequence>
<name>A0A4Y2TTX9_ARAVE</name>
<organism evidence="2 3">
    <name type="scientific">Araneus ventricosus</name>
    <name type="common">Orbweaver spider</name>
    <name type="synonym">Epeira ventricosa</name>
    <dbReference type="NCBI Taxonomy" id="182803"/>
    <lineage>
        <taxon>Eukaryota</taxon>
        <taxon>Metazoa</taxon>
        <taxon>Ecdysozoa</taxon>
        <taxon>Arthropoda</taxon>
        <taxon>Chelicerata</taxon>
        <taxon>Arachnida</taxon>
        <taxon>Araneae</taxon>
        <taxon>Araneomorphae</taxon>
        <taxon>Entelegynae</taxon>
        <taxon>Araneoidea</taxon>
        <taxon>Araneidae</taxon>
        <taxon>Araneus</taxon>
    </lineage>
</organism>
<reference evidence="2 3" key="1">
    <citation type="journal article" date="2019" name="Sci. Rep.">
        <title>Orb-weaving spider Araneus ventricosus genome elucidates the spidroin gene catalogue.</title>
        <authorList>
            <person name="Kono N."/>
            <person name="Nakamura H."/>
            <person name="Ohtoshi R."/>
            <person name="Moran D.A.P."/>
            <person name="Shinohara A."/>
            <person name="Yoshida Y."/>
            <person name="Fujiwara M."/>
            <person name="Mori M."/>
            <person name="Tomita M."/>
            <person name="Arakawa K."/>
        </authorList>
    </citation>
    <scope>NUCLEOTIDE SEQUENCE [LARGE SCALE GENOMIC DNA]</scope>
</reference>
<proteinExistence type="predicted"/>
<dbReference type="EMBL" id="BGPR01031180">
    <property type="protein sequence ID" value="GBO04075.1"/>
    <property type="molecule type" value="Genomic_DNA"/>
</dbReference>
<comment type="caution">
    <text evidence="2">The sequence shown here is derived from an EMBL/GenBank/DDBJ whole genome shotgun (WGS) entry which is preliminary data.</text>
</comment>
<evidence type="ECO:0000313" key="3">
    <source>
        <dbReference type="Proteomes" id="UP000499080"/>
    </source>
</evidence>
<protein>
    <recommendedName>
        <fullName evidence="4">Secreted protein</fullName>
    </recommendedName>
</protein>
<evidence type="ECO:0000313" key="2">
    <source>
        <dbReference type="EMBL" id="GBO04075.1"/>
    </source>
</evidence>
<keyword evidence="3" id="KW-1185">Reference proteome</keyword>
<gene>
    <name evidence="2" type="ORF">AVEN_169695_1</name>
</gene>
<evidence type="ECO:0008006" key="4">
    <source>
        <dbReference type="Google" id="ProtNLM"/>
    </source>
</evidence>
<accession>A0A4Y2TTX9</accession>
<feature type="signal peptide" evidence="1">
    <location>
        <begin position="1"/>
        <end position="35"/>
    </location>
</feature>